<feature type="non-terminal residue" evidence="1">
    <location>
        <position position="365"/>
    </location>
</feature>
<protein>
    <submittedName>
        <fullName evidence="1">Uncharacterized protein</fullName>
    </submittedName>
</protein>
<dbReference type="Proteomes" id="UP000886501">
    <property type="component" value="Unassembled WGS sequence"/>
</dbReference>
<evidence type="ECO:0000313" key="2">
    <source>
        <dbReference type="Proteomes" id="UP000886501"/>
    </source>
</evidence>
<name>A0ACB6YYN2_THEGA</name>
<comment type="caution">
    <text evidence="1">The sequence shown here is derived from an EMBL/GenBank/DDBJ whole genome shotgun (WGS) entry which is preliminary data.</text>
</comment>
<sequence>KRVLTAGDRAIQAKKREQHHREYHDALEDAQATIRELAEGLRNRFGKYSVDHYFNDLIHRAHKSRSTRKVNPWNAYQKLDFLGEAGDASNINLTEINKQISDRWKTLSPTQREVITADSIQRIEDQRESKKLMTHSVPLNSFHDARSTIQSVETQLAQLHSRTGLEFLLVACRSAVEDFAKPFAYFSSDTIKGFFSSSLNRSIDDFALQLEAYVMSGIKGVVENSKTQTLELKKRTAALIVGKLRAIAGSTHLRMQYDRFDDLITRKHGIVIKNWPLKEFCNPSAVPTRIGLEVLFNAWESGVTRFQKLSPDEMSAWENEQFSSRIAMMSSSPPPTSIPASPSSTVSAVPSIPIPIAPTPPASVP</sequence>
<gene>
    <name evidence="1" type="ORF">BDM02DRAFT_3074142</name>
</gene>
<dbReference type="EMBL" id="MU118576">
    <property type="protein sequence ID" value="KAF9642255.1"/>
    <property type="molecule type" value="Genomic_DNA"/>
</dbReference>
<accession>A0ACB6YYN2</accession>
<keyword evidence="2" id="KW-1185">Reference proteome</keyword>
<organism evidence="1 2">
    <name type="scientific">Thelephora ganbajun</name>
    <name type="common">Ganba fungus</name>
    <dbReference type="NCBI Taxonomy" id="370292"/>
    <lineage>
        <taxon>Eukaryota</taxon>
        <taxon>Fungi</taxon>
        <taxon>Dikarya</taxon>
        <taxon>Basidiomycota</taxon>
        <taxon>Agaricomycotina</taxon>
        <taxon>Agaricomycetes</taxon>
        <taxon>Thelephorales</taxon>
        <taxon>Thelephoraceae</taxon>
        <taxon>Thelephora</taxon>
    </lineage>
</organism>
<reference evidence="1" key="2">
    <citation type="journal article" date="2020" name="Nat. Commun.">
        <title>Large-scale genome sequencing of mycorrhizal fungi provides insights into the early evolution of symbiotic traits.</title>
        <authorList>
            <person name="Miyauchi S."/>
            <person name="Kiss E."/>
            <person name="Kuo A."/>
            <person name="Drula E."/>
            <person name="Kohler A."/>
            <person name="Sanchez-Garcia M."/>
            <person name="Morin E."/>
            <person name="Andreopoulos B."/>
            <person name="Barry K.W."/>
            <person name="Bonito G."/>
            <person name="Buee M."/>
            <person name="Carver A."/>
            <person name="Chen C."/>
            <person name="Cichocki N."/>
            <person name="Clum A."/>
            <person name="Culley D."/>
            <person name="Crous P.W."/>
            <person name="Fauchery L."/>
            <person name="Girlanda M."/>
            <person name="Hayes R.D."/>
            <person name="Keri Z."/>
            <person name="LaButti K."/>
            <person name="Lipzen A."/>
            <person name="Lombard V."/>
            <person name="Magnuson J."/>
            <person name="Maillard F."/>
            <person name="Murat C."/>
            <person name="Nolan M."/>
            <person name="Ohm R.A."/>
            <person name="Pangilinan J."/>
            <person name="Pereira M.F."/>
            <person name="Perotto S."/>
            <person name="Peter M."/>
            <person name="Pfister S."/>
            <person name="Riley R."/>
            <person name="Sitrit Y."/>
            <person name="Stielow J.B."/>
            <person name="Szollosi G."/>
            <person name="Zifcakova L."/>
            <person name="Stursova M."/>
            <person name="Spatafora J.W."/>
            <person name="Tedersoo L."/>
            <person name="Vaario L.M."/>
            <person name="Yamada A."/>
            <person name="Yan M."/>
            <person name="Wang P."/>
            <person name="Xu J."/>
            <person name="Bruns T."/>
            <person name="Baldrian P."/>
            <person name="Vilgalys R."/>
            <person name="Dunand C."/>
            <person name="Henrissat B."/>
            <person name="Grigoriev I.V."/>
            <person name="Hibbett D."/>
            <person name="Nagy L.G."/>
            <person name="Martin F.M."/>
        </authorList>
    </citation>
    <scope>NUCLEOTIDE SEQUENCE</scope>
    <source>
        <strain evidence="1">P2</strain>
    </source>
</reference>
<feature type="non-terminal residue" evidence="1">
    <location>
        <position position="1"/>
    </location>
</feature>
<reference evidence="1" key="1">
    <citation type="submission" date="2019-10" db="EMBL/GenBank/DDBJ databases">
        <authorList>
            <consortium name="DOE Joint Genome Institute"/>
            <person name="Kuo A."/>
            <person name="Miyauchi S."/>
            <person name="Kiss E."/>
            <person name="Drula E."/>
            <person name="Kohler A."/>
            <person name="Sanchez-Garcia M."/>
            <person name="Andreopoulos B."/>
            <person name="Barry K.W."/>
            <person name="Bonito G."/>
            <person name="Buee M."/>
            <person name="Carver A."/>
            <person name="Chen C."/>
            <person name="Cichocki N."/>
            <person name="Clum A."/>
            <person name="Culley D."/>
            <person name="Crous P.W."/>
            <person name="Fauchery L."/>
            <person name="Girlanda M."/>
            <person name="Hayes R."/>
            <person name="Keri Z."/>
            <person name="Labutti K."/>
            <person name="Lipzen A."/>
            <person name="Lombard V."/>
            <person name="Magnuson J."/>
            <person name="Maillard F."/>
            <person name="Morin E."/>
            <person name="Murat C."/>
            <person name="Nolan M."/>
            <person name="Ohm R."/>
            <person name="Pangilinan J."/>
            <person name="Pereira M."/>
            <person name="Perotto S."/>
            <person name="Peter M."/>
            <person name="Riley R."/>
            <person name="Sitrit Y."/>
            <person name="Stielow B."/>
            <person name="Szollosi G."/>
            <person name="Zifcakova L."/>
            <person name="Stursova M."/>
            <person name="Spatafora J.W."/>
            <person name="Tedersoo L."/>
            <person name="Vaario L.-M."/>
            <person name="Yamada A."/>
            <person name="Yan M."/>
            <person name="Wang P."/>
            <person name="Xu J."/>
            <person name="Bruns T."/>
            <person name="Baldrian P."/>
            <person name="Vilgalys R."/>
            <person name="Henrissat B."/>
            <person name="Grigoriev I.V."/>
            <person name="Hibbett D."/>
            <person name="Nagy L.G."/>
            <person name="Martin F.M."/>
        </authorList>
    </citation>
    <scope>NUCLEOTIDE SEQUENCE</scope>
    <source>
        <strain evidence="1">P2</strain>
    </source>
</reference>
<evidence type="ECO:0000313" key="1">
    <source>
        <dbReference type="EMBL" id="KAF9642255.1"/>
    </source>
</evidence>
<proteinExistence type="predicted"/>